<proteinExistence type="predicted"/>
<organism evidence="6 7">
    <name type="scientific">Scylla paramamosain</name>
    <name type="common">Mud crab</name>
    <dbReference type="NCBI Taxonomy" id="85552"/>
    <lineage>
        <taxon>Eukaryota</taxon>
        <taxon>Metazoa</taxon>
        <taxon>Ecdysozoa</taxon>
        <taxon>Arthropoda</taxon>
        <taxon>Crustacea</taxon>
        <taxon>Multicrustacea</taxon>
        <taxon>Malacostraca</taxon>
        <taxon>Eumalacostraca</taxon>
        <taxon>Eucarida</taxon>
        <taxon>Decapoda</taxon>
        <taxon>Pleocyemata</taxon>
        <taxon>Brachyura</taxon>
        <taxon>Eubrachyura</taxon>
        <taxon>Portunoidea</taxon>
        <taxon>Portunidae</taxon>
        <taxon>Portuninae</taxon>
        <taxon>Scylla</taxon>
    </lineage>
</organism>
<keyword evidence="7" id="KW-1185">Reference proteome</keyword>
<gene>
    <name evidence="6" type="ORF">O3P69_016701</name>
</gene>
<dbReference type="GO" id="GO:0070411">
    <property type="term" value="F:I-SMAD binding"/>
    <property type="evidence" value="ECO:0007669"/>
    <property type="project" value="TreeGrafter"/>
</dbReference>
<keyword evidence="3" id="KW-0804">Transcription</keyword>
<dbReference type="InterPro" id="IPR013790">
    <property type="entry name" value="Dwarfin"/>
</dbReference>
<evidence type="ECO:0000259" key="5">
    <source>
        <dbReference type="PROSITE" id="PS51075"/>
    </source>
</evidence>
<dbReference type="PANTHER" id="PTHR13703:SF54">
    <property type="entry name" value="MOTHERS AGAINST DECAPENTAPLEGIC HOMOLOG"/>
    <property type="match status" value="1"/>
</dbReference>
<protein>
    <recommendedName>
        <fullName evidence="5">MH1 domain-containing protein</fullName>
    </recommendedName>
</protein>
<dbReference type="GO" id="GO:0060395">
    <property type="term" value="P:SMAD protein signal transduction"/>
    <property type="evidence" value="ECO:0007669"/>
    <property type="project" value="TreeGrafter"/>
</dbReference>
<reference evidence="6 7" key="1">
    <citation type="submission" date="2023-03" db="EMBL/GenBank/DDBJ databases">
        <title>High-quality genome of Scylla paramamosain provides insights in environmental adaptation.</title>
        <authorList>
            <person name="Zhang L."/>
        </authorList>
    </citation>
    <scope>NUCLEOTIDE SEQUENCE [LARGE SCALE GENOMIC DNA]</scope>
    <source>
        <strain evidence="6">LZ_2023a</strain>
        <tissue evidence="6">Muscle</tissue>
    </source>
</reference>
<evidence type="ECO:0000256" key="2">
    <source>
        <dbReference type="ARBA" id="ARBA00023015"/>
    </source>
</evidence>
<dbReference type="SUPFAM" id="SSF56366">
    <property type="entry name" value="SMAD MH1 domain"/>
    <property type="match status" value="1"/>
</dbReference>
<keyword evidence="4" id="KW-0539">Nucleus</keyword>
<comment type="caution">
    <text evidence="6">The sequence shown here is derived from an EMBL/GenBank/DDBJ whole genome shotgun (WGS) entry which is preliminary data.</text>
</comment>
<name>A0AAW0SZR0_SCYPA</name>
<sequence>MGCLRVAKAARHSRTYPRRPEYCWVVRRGRGVGSSGEALISRVPRRRARGGRHRKDGESRGVCLTPPPAPRHLCSGGVVAEVLTPLGDSCRELRVTWTAMPCLSPYERPAQSGVRRAPVEHHTWGGEQLHLTAVYLCVYPAPCPRQAVGRRGGGGVGASTRGSVCVVAARAAAAPCGASPPGGAAAASAYHSTSPCCLCPSPPSTTTTEAGASPEPLWSDCSSYNSRSTGECGRRGRSEGGWCAWARGLGGAASPSKLCPGGASPCFMFMFRSRKTALVKRAWKSRQVGLGDAPHQEPNQQEVAQQLKVAAFHLLRRLTDAQLELLVAALDSGGGDPGECVLVPRELGEESVGGRALPPHLLMVWVWRWPDLLSANQHSTTPLQRLPSCAARNDHVYVCANPYHWARLLQTGTSLPLLTVTQCQPVLGRVVGAPVGRVAPHVPHAPDARQARQVCPGVTGRLALYRGVRFSSMTYKDRLFEGCHSLAALQPCSNPHTMGAECTQSPKKVSESVVNATCILMSFWNGHLLVAVREFEAVVCVSGRDVPVTTFALGGDT</sequence>
<evidence type="ECO:0000256" key="1">
    <source>
        <dbReference type="ARBA" id="ARBA00004123"/>
    </source>
</evidence>
<keyword evidence="2" id="KW-0805">Transcription regulation</keyword>
<evidence type="ECO:0000313" key="7">
    <source>
        <dbReference type="Proteomes" id="UP001487740"/>
    </source>
</evidence>
<dbReference type="GO" id="GO:0140416">
    <property type="term" value="F:transcription regulator inhibitor activity"/>
    <property type="evidence" value="ECO:0007669"/>
    <property type="project" value="TreeGrafter"/>
</dbReference>
<accession>A0AAW0SZR0</accession>
<dbReference type="GO" id="GO:0071144">
    <property type="term" value="C:heteromeric SMAD protein complex"/>
    <property type="evidence" value="ECO:0007669"/>
    <property type="project" value="TreeGrafter"/>
</dbReference>
<dbReference type="EMBL" id="JARAKH010000042">
    <property type="protein sequence ID" value="KAK8380256.1"/>
    <property type="molecule type" value="Genomic_DNA"/>
</dbReference>
<dbReference type="PROSITE" id="PS51075">
    <property type="entry name" value="MH1"/>
    <property type="match status" value="1"/>
</dbReference>
<dbReference type="InterPro" id="IPR003619">
    <property type="entry name" value="MAD_homology1_Dwarfin-type"/>
</dbReference>
<dbReference type="Proteomes" id="UP001487740">
    <property type="component" value="Unassembled WGS sequence"/>
</dbReference>
<dbReference type="Gene3D" id="3.90.520.10">
    <property type="entry name" value="SMAD MH1 domain"/>
    <property type="match status" value="1"/>
</dbReference>
<comment type="subcellular location">
    <subcellularLocation>
        <location evidence="1">Nucleus</location>
    </subcellularLocation>
</comment>
<evidence type="ECO:0000313" key="6">
    <source>
        <dbReference type="EMBL" id="KAK8380256.1"/>
    </source>
</evidence>
<evidence type="ECO:0000256" key="4">
    <source>
        <dbReference type="ARBA" id="ARBA00023242"/>
    </source>
</evidence>
<dbReference type="InterPro" id="IPR036578">
    <property type="entry name" value="SMAD_MH1_sf"/>
</dbReference>
<evidence type="ECO:0000256" key="3">
    <source>
        <dbReference type="ARBA" id="ARBA00023163"/>
    </source>
</evidence>
<dbReference type="PANTHER" id="PTHR13703">
    <property type="entry name" value="SMAD"/>
    <property type="match status" value="1"/>
</dbReference>
<dbReference type="GO" id="GO:0030154">
    <property type="term" value="P:cell differentiation"/>
    <property type="evidence" value="ECO:0007669"/>
    <property type="project" value="TreeGrafter"/>
</dbReference>
<dbReference type="Pfam" id="PF03165">
    <property type="entry name" value="MH1"/>
    <property type="match status" value="1"/>
</dbReference>
<dbReference type="GO" id="GO:0006357">
    <property type="term" value="P:regulation of transcription by RNA polymerase II"/>
    <property type="evidence" value="ECO:0007669"/>
    <property type="project" value="TreeGrafter"/>
</dbReference>
<feature type="domain" description="MH1" evidence="5">
    <location>
        <begin position="277"/>
        <end position="414"/>
    </location>
</feature>
<dbReference type="InterPro" id="IPR013019">
    <property type="entry name" value="MAD_homology_MH1"/>
</dbReference>
<dbReference type="AlphaFoldDB" id="A0AAW0SZR0"/>
<dbReference type="SMART" id="SM00523">
    <property type="entry name" value="DWA"/>
    <property type="match status" value="1"/>
</dbReference>
<dbReference type="GO" id="GO:0009653">
    <property type="term" value="P:anatomical structure morphogenesis"/>
    <property type="evidence" value="ECO:0007669"/>
    <property type="project" value="TreeGrafter"/>
</dbReference>